<dbReference type="AlphaFoldDB" id="A0A917DRF0"/>
<evidence type="ECO:0000256" key="2">
    <source>
        <dbReference type="HAMAP-Rule" id="MF_00984"/>
    </source>
</evidence>
<feature type="region of interest" description="Disordered" evidence="4">
    <location>
        <begin position="107"/>
        <end position="159"/>
    </location>
</feature>
<dbReference type="GO" id="GO:0003697">
    <property type="term" value="F:single-stranded DNA binding"/>
    <property type="evidence" value="ECO:0007669"/>
    <property type="project" value="UniProtKB-UniRule"/>
</dbReference>
<evidence type="ECO:0000256" key="4">
    <source>
        <dbReference type="SAM" id="MobiDB-lite"/>
    </source>
</evidence>
<comment type="caution">
    <text evidence="2">Lacks conserved residue(s) required for the propagation of feature annotation.</text>
</comment>
<dbReference type="InterPro" id="IPR000424">
    <property type="entry name" value="Primosome_PriB/ssb"/>
</dbReference>
<dbReference type="PROSITE" id="PS50935">
    <property type="entry name" value="SSB"/>
    <property type="match status" value="1"/>
</dbReference>
<reference evidence="5" key="2">
    <citation type="submission" date="2020-09" db="EMBL/GenBank/DDBJ databases">
        <authorList>
            <person name="Sun Q."/>
            <person name="Zhou Y."/>
        </authorList>
    </citation>
    <scope>NUCLEOTIDE SEQUENCE</scope>
    <source>
        <strain evidence="5">CGMCC 1.15958</strain>
    </source>
</reference>
<proteinExistence type="inferred from homology"/>
<dbReference type="PIRSF" id="PIRSF002070">
    <property type="entry name" value="SSB"/>
    <property type="match status" value="1"/>
</dbReference>
<name>A0A917DRF0_9BACT</name>
<keyword evidence="6" id="KW-1185">Reference proteome</keyword>
<evidence type="ECO:0000313" key="5">
    <source>
        <dbReference type="EMBL" id="GGD62787.1"/>
    </source>
</evidence>
<dbReference type="NCBIfam" id="TIGR00621">
    <property type="entry name" value="ssb"/>
    <property type="match status" value="1"/>
</dbReference>
<evidence type="ECO:0000256" key="3">
    <source>
        <dbReference type="PIRNR" id="PIRNR002070"/>
    </source>
</evidence>
<accession>A0A917DRF0</accession>
<dbReference type="GO" id="GO:0006260">
    <property type="term" value="P:DNA replication"/>
    <property type="evidence" value="ECO:0007669"/>
    <property type="project" value="InterPro"/>
</dbReference>
<dbReference type="RefSeq" id="WP_188766786.1">
    <property type="nucleotide sequence ID" value="NZ_BMKK01000005.1"/>
</dbReference>
<dbReference type="Pfam" id="PF00436">
    <property type="entry name" value="SSB"/>
    <property type="match status" value="1"/>
</dbReference>
<dbReference type="CDD" id="cd04496">
    <property type="entry name" value="SSB_OBF"/>
    <property type="match status" value="1"/>
</dbReference>
<feature type="compositionally biased region" description="Pro residues" evidence="4">
    <location>
        <begin position="139"/>
        <end position="148"/>
    </location>
</feature>
<comment type="caution">
    <text evidence="5">The sequence shown here is derived from an EMBL/GenBank/DDBJ whole genome shotgun (WGS) entry which is preliminary data.</text>
</comment>
<keyword evidence="1 2" id="KW-0238">DNA-binding</keyword>
<dbReference type="EMBL" id="BMKK01000005">
    <property type="protein sequence ID" value="GGD62787.1"/>
    <property type="molecule type" value="Genomic_DNA"/>
</dbReference>
<dbReference type="GO" id="GO:0009295">
    <property type="term" value="C:nucleoid"/>
    <property type="evidence" value="ECO:0007669"/>
    <property type="project" value="TreeGrafter"/>
</dbReference>
<reference evidence="5" key="1">
    <citation type="journal article" date="2014" name="Int. J. Syst. Evol. Microbiol.">
        <title>Complete genome sequence of Corynebacterium casei LMG S-19264T (=DSM 44701T), isolated from a smear-ripened cheese.</title>
        <authorList>
            <consortium name="US DOE Joint Genome Institute (JGI-PGF)"/>
            <person name="Walter F."/>
            <person name="Albersmeier A."/>
            <person name="Kalinowski J."/>
            <person name="Ruckert C."/>
        </authorList>
    </citation>
    <scope>NUCLEOTIDE SEQUENCE</scope>
    <source>
        <strain evidence="5">CGMCC 1.15958</strain>
    </source>
</reference>
<organism evidence="5 6">
    <name type="scientific">Emticicia aquatilis</name>
    <dbReference type="NCBI Taxonomy" id="1537369"/>
    <lineage>
        <taxon>Bacteria</taxon>
        <taxon>Pseudomonadati</taxon>
        <taxon>Bacteroidota</taxon>
        <taxon>Cytophagia</taxon>
        <taxon>Cytophagales</taxon>
        <taxon>Leadbetterellaceae</taxon>
        <taxon>Emticicia</taxon>
    </lineage>
</organism>
<dbReference type="HAMAP" id="MF_00984">
    <property type="entry name" value="SSB"/>
    <property type="match status" value="1"/>
</dbReference>
<dbReference type="InterPro" id="IPR011344">
    <property type="entry name" value="ssDNA-bd"/>
</dbReference>
<dbReference type="InterPro" id="IPR012340">
    <property type="entry name" value="NA-bd_OB-fold"/>
</dbReference>
<gene>
    <name evidence="5" type="ORF">GCM10011514_28620</name>
</gene>
<sequence>MAGVNKVILLGNLGSDPEVRTLPSGGKVVTFSIATSESYNNKEGVRVEQTEWHRIELWDNLANIAEQYLKKGDTAYIEGRIRTEKWTDKENIERTTVKIRANTLQLVGGRRGGESTESGGQSSYAGNSGSSNNYAPKAAPVPMPPPPDLAGGNSDDLPF</sequence>
<comment type="subunit">
    <text evidence="2">Homotetramer.</text>
</comment>
<protein>
    <recommendedName>
        <fullName evidence="2 3">Single-stranded DNA-binding protein</fullName>
        <shortName evidence="2">SSB</shortName>
    </recommendedName>
</protein>
<evidence type="ECO:0000313" key="6">
    <source>
        <dbReference type="Proteomes" id="UP000609064"/>
    </source>
</evidence>
<dbReference type="PANTHER" id="PTHR10302:SF27">
    <property type="entry name" value="SINGLE-STRANDED DNA-BINDING PROTEIN"/>
    <property type="match status" value="1"/>
</dbReference>
<dbReference type="Proteomes" id="UP000609064">
    <property type="component" value="Unassembled WGS sequence"/>
</dbReference>
<dbReference type="SUPFAM" id="SSF50249">
    <property type="entry name" value="Nucleic acid-binding proteins"/>
    <property type="match status" value="1"/>
</dbReference>
<feature type="compositionally biased region" description="Low complexity" evidence="4">
    <location>
        <begin position="115"/>
        <end position="138"/>
    </location>
</feature>
<dbReference type="Gene3D" id="2.40.50.140">
    <property type="entry name" value="Nucleic acid-binding proteins"/>
    <property type="match status" value="1"/>
</dbReference>
<dbReference type="PANTHER" id="PTHR10302">
    <property type="entry name" value="SINGLE-STRANDED DNA-BINDING PROTEIN"/>
    <property type="match status" value="1"/>
</dbReference>
<evidence type="ECO:0000256" key="1">
    <source>
        <dbReference type="ARBA" id="ARBA00023125"/>
    </source>
</evidence>